<sequence>MWNSREHVQAQSPLDSFSTDTTSTISSTASIVADSVRRLALFPRSPEPSSSRATDDLVGAFDRLGFTSAPDMTDEDIDTFGCMSFADPHQTIASPDIETSSYPDLDASPSPDLDTSSPIDMPLSDPIQYPVDSPPISSRIRMPLPPRDKRENNVLTTRALKILTDVENSMQNCATKLNSLPTESIRRDVENTVSKSRQSVENVTRSTLSINTLKEKVAGHILHVENRLIELDTLQPLEVKTSPVEYPNGESSITTQRSSI</sequence>
<feature type="region of interest" description="Disordered" evidence="1">
    <location>
        <begin position="93"/>
        <end position="149"/>
    </location>
</feature>
<gene>
    <name evidence="2" type="ORF">PILCRDRAFT_16498</name>
</gene>
<keyword evidence="3" id="KW-1185">Reference proteome</keyword>
<dbReference type="AlphaFoldDB" id="A0A0C3AE25"/>
<dbReference type="EMBL" id="KN833170">
    <property type="protein sequence ID" value="KIM72043.1"/>
    <property type="molecule type" value="Genomic_DNA"/>
</dbReference>
<organism evidence="2 3">
    <name type="scientific">Piloderma croceum (strain F 1598)</name>
    <dbReference type="NCBI Taxonomy" id="765440"/>
    <lineage>
        <taxon>Eukaryota</taxon>
        <taxon>Fungi</taxon>
        <taxon>Dikarya</taxon>
        <taxon>Basidiomycota</taxon>
        <taxon>Agaricomycotina</taxon>
        <taxon>Agaricomycetes</taxon>
        <taxon>Agaricomycetidae</taxon>
        <taxon>Atheliales</taxon>
        <taxon>Atheliaceae</taxon>
        <taxon>Piloderma</taxon>
    </lineage>
</organism>
<proteinExistence type="predicted"/>
<accession>A0A0C3AE25</accession>
<evidence type="ECO:0008006" key="4">
    <source>
        <dbReference type="Google" id="ProtNLM"/>
    </source>
</evidence>
<dbReference type="Proteomes" id="UP000054166">
    <property type="component" value="Unassembled WGS sequence"/>
</dbReference>
<feature type="compositionally biased region" description="Low complexity" evidence="1">
    <location>
        <begin position="100"/>
        <end position="118"/>
    </location>
</feature>
<name>A0A0C3AE25_PILCF</name>
<dbReference type="HOGENOM" id="CLU_1070035_0_0_1"/>
<reference evidence="2 3" key="1">
    <citation type="submission" date="2014-04" db="EMBL/GenBank/DDBJ databases">
        <authorList>
            <consortium name="DOE Joint Genome Institute"/>
            <person name="Kuo A."/>
            <person name="Tarkka M."/>
            <person name="Buscot F."/>
            <person name="Kohler A."/>
            <person name="Nagy L.G."/>
            <person name="Floudas D."/>
            <person name="Copeland A."/>
            <person name="Barry K.W."/>
            <person name="Cichocki N."/>
            <person name="Veneault-Fourrey C."/>
            <person name="LaButti K."/>
            <person name="Lindquist E.A."/>
            <person name="Lipzen A."/>
            <person name="Lundell T."/>
            <person name="Morin E."/>
            <person name="Murat C."/>
            <person name="Sun H."/>
            <person name="Tunlid A."/>
            <person name="Henrissat B."/>
            <person name="Grigoriev I.V."/>
            <person name="Hibbett D.S."/>
            <person name="Martin F."/>
            <person name="Nordberg H.P."/>
            <person name="Cantor M.N."/>
            <person name="Hua S.X."/>
        </authorList>
    </citation>
    <scope>NUCLEOTIDE SEQUENCE [LARGE SCALE GENOMIC DNA]</scope>
    <source>
        <strain evidence="2 3">F 1598</strain>
    </source>
</reference>
<reference evidence="3" key="2">
    <citation type="submission" date="2015-01" db="EMBL/GenBank/DDBJ databases">
        <title>Evolutionary Origins and Diversification of the Mycorrhizal Mutualists.</title>
        <authorList>
            <consortium name="DOE Joint Genome Institute"/>
            <consortium name="Mycorrhizal Genomics Consortium"/>
            <person name="Kohler A."/>
            <person name="Kuo A."/>
            <person name="Nagy L.G."/>
            <person name="Floudas D."/>
            <person name="Copeland A."/>
            <person name="Barry K.W."/>
            <person name="Cichocki N."/>
            <person name="Veneault-Fourrey C."/>
            <person name="LaButti K."/>
            <person name="Lindquist E.A."/>
            <person name="Lipzen A."/>
            <person name="Lundell T."/>
            <person name="Morin E."/>
            <person name="Murat C."/>
            <person name="Riley R."/>
            <person name="Ohm R."/>
            <person name="Sun H."/>
            <person name="Tunlid A."/>
            <person name="Henrissat B."/>
            <person name="Grigoriev I.V."/>
            <person name="Hibbett D.S."/>
            <person name="Martin F."/>
        </authorList>
    </citation>
    <scope>NUCLEOTIDE SEQUENCE [LARGE SCALE GENOMIC DNA]</scope>
    <source>
        <strain evidence="3">F 1598</strain>
    </source>
</reference>
<feature type="region of interest" description="Disordered" evidence="1">
    <location>
        <begin position="1"/>
        <end position="23"/>
    </location>
</feature>
<dbReference type="InParanoid" id="A0A0C3AE25"/>
<evidence type="ECO:0000313" key="3">
    <source>
        <dbReference type="Proteomes" id="UP000054166"/>
    </source>
</evidence>
<evidence type="ECO:0000256" key="1">
    <source>
        <dbReference type="SAM" id="MobiDB-lite"/>
    </source>
</evidence>
<evidence type="ECO:0000313" key="2">
    <source>
        <dbReference type="EMBL" id="KIM72043.1"/>
    </source>
</evidence>
<protein>
    <recommendedName>
        <fullName evidence="4">Biogenesis of lysosome-related organelles complex 1 subunit KXD1</fullName>
    </recommendedName>
</protein>